<dbReference type="SUPFAM" id="SSF51658">
    <property type="entry name" value="Xylose isomerase-like"/>
    <property type="match status" value="1"/>
</dbReference>
<dbReference type="AlphaFoldDB" id="W0EFS9"/>
<dbReference type="GO" id="GO:0019852">
    <property type="term" value="P:L-ascorbic acid metabolic process"/>
    <property type="evidence" value="ECO:0007669"/>
    <property type="project" value="TreeGrafter"/>
</dbReference>
<dbReference type="KEGG" id="dmt:DESME_14275"/>
<dbReference type="PANTHER" id="PTHR43489">
    <property type="entry name" value="ISOMERASE"/>
    <property type="match status" value="1"/>
</dbReference>
<dbReference type="GO" id="GO:0034015">
    <property type="term" value="F:L-ribulose-5-phosphate 3-epimerase activity"/>
    <property type="evidence" value="ECO:0007669"/>
    <property type="project" value="TreeGrafter"/>
</dbReference>
<dbReference type="InterPro" id="IPR050417">
    <property type="entry name" value="Sugar_Epim/Isomerase"/>
</dbReference>
<keyword evidence="1" id="KW-0413">Isomerase</keyword>
<keyword evidence="3" id="KW-0540">Nuclease</keyword>
<dbReference type="InterPro" id="IPR036237">
    <property type="entry name" value="Xyl_isomerase-like_sf"/>
</dbReference>
<dbReference type="GO" id="GO:0004519">
    <property type="term" value="F:endonuclease activity"/>
    <property type="evidence" value="ECO:0007669"/>
    <property type="project" value="UniProtKB-KW"/>
</dbReference>
<keyword evidence="3" id="KW-0378">Hydrolase</keyword>
<dbReference type="InterPro" id="IPR013022">
    <property type="entry name" value="Xyl_isomerase-like_TIM-brl"/>
</dbReference>
<dbReference type="EMBL" id="CP007032">
    <property type="protein sequence ID" value="AHF08064.1"/>
    <property type="molecule type" value="Genomic_DNA"/>
</dbReference>
<dbReference type="RefSeq" id="WP_006718054.1">
    <property type="nucleotide sequence ID" value="NZ_CP007032.1"/>
</dbReference>
<evidence type="ECO:0000259" key="2">
    <source>
        <dbReference type="Pfam" id="PF01261"/>
    </source>
</evidence>
<accession>W0EFS9</accession>
<dbReference type="STRING" id="871968.DESME_14275"/>
<dbReference type="Gene3D" id="3.20.20.150">
    <property type="entry name" value="Divalent-metal-dependent TIM barrel enzymes"/>
    <property type="match status" value="1"/>
</dbReference>
<gene>
    <name evidence="3" type="ORF">DESME_14275</name>
</gene>
<proteinExistence type="predicted"/>
<feature type="domain" description="Xylose isomerase-like TIM barrel" evidence="2">
    <location>
        <begin position="22"/>
        <end position="256"/>
    </location>
</feature>
<reference evidence="3 4" key="1">
    <citation type="submission" date="2013-12" db="EMBL/GenBank/DDBJ databases">
        <authorList>
            <consortium name="DOE Joint Genome Institute"/>
            <person name="Smidt H."/>
            <person name="Huntemann M."/>
            <person name="Han J."/>
            <person name="Chen A."/>
            <person name="Kyrpides N."/>
            <person name="Mavromatis K."/>
            <person name="Markowitz V."/>
            <person name="Palaniappan K."/>
            <person name="Ivanova N."/>
            <person name="Schaumberg A."/>
            <person name="Pati A."/>
            <person name="Liolios K."/>
            <person name="Nordberg H.P."/>
            <person name="Cantor M.N."/>
            <person name="Hua S.X."/>
            <person name="Woyke T."/>
        </authorList>
    </citation>
    <scope>NUCLEOTIDE SEQUENCE [LARGE SCALE GENOMIC DNA]</scope>
    <source>
        <strain evidence="4">DSM 15288</strain>
    </source>
</reference>
<protein>
    <submittedName>
        <fullName evidence="3">Endonuclease</fullName>
    </submittedName>
</protein>
<dbReference type="OrthoDB" id="9801426at2"/>
<name>W0EFS9_9FIRM</name>
<evidence type="ECO:0000256" key="1">
    <source>
        <dbReference type="ARBA" id="ARBA00023235"/>
    </source>
</evidence>
<dbReference type="Pfam" id="PF01261">
    <property type="entry name" value="AP_endonuc_2"/>
    <property type="match status" value="1"/>
</dbReference>
<dbReference type="PANTHER" id="PTHR43489:SF1">
    <property type="entry name" value="L-RIBULOSE-5-PHOSPHATE 3-EPIMERASE SGBU-RELATED"/>
    <property type="match status" value="1"/>
</dbReference>
<organism evidence="3 4">
    <name type="scientific">Desulfitobacterium metallireducens DSM 15288</name>
    <dbReference type="NCBI Taxonomy" id="871968"/>
    <lineage>
        <taxon>Bacteria</taxon>
        <taxon>Bacillati</taxon>
        <taxon>Bacillota</taxon>
        <taxon>Clostridia</taxon>
        <taxon>Eubacteriales</taxon>
        <taxon>Desulfitobacteriaceae</taxon>
        <taxon>Desulfitobacterium</taxon>
    </lineage>
</organism>
<sequence length="262" mass="30226">MNIAISNIAWLAEHDNQMYSYLQNAGFIGLEIAPTRIFPQLPYEKIIYAKKFANQLKADYGLSIPSMQSIWFGKSERIFGSTEERNILIDYTKKAIDFAEEIGCNNLVFGCPKNRIYETDNDINIATSFFRELGEYAKTHHTIFSMEPNPVLYGTNFINSTQEAFDFVKVVKCDGFKVNVDSGTILYNEESLHSVEDNIQLVNHIHISEPNLEVIKKRELHTQLAEILRKKDYQGFVSIEMRTQNNLDTILNVMQYIKEVFV</sequence>
<evidence type="ECO:0000313" key="4">
    <source>
        <dbReference type="Proteomes" id="UP000010847"/>
    </source>
</evidence>
<keyword evidence="4" id="KW-1185">Reference proteome</keyword>
<dbReference type="eggNOG" id="COG1082">
    <property type="taxonomic scope" value="Bacteria"/>
</dbReference>
<keyword evidence="3" id="KW-0255">Endonuclease</keyword>
<dbReference type="HOGENOM" id="CLU_050006_4_0_9"/>
<evidence type="ECO:0000313" key="3">
    <source>
        <dbReference type="EMBL" id="AHF08064.1"/>
    </source>
</evidence>
<dbReference type="Proteomes" id="UP000010847">
    <property type="component" value="Chromosome"/>
</dbReference>